<evidence type="ECO:0000256" key="1">
    <source>
        <dbReference type="SAM" id="MobiDB-lite"/>
    </source>
</evidence>
<feature type="compositionally biased region" description="Polar residues" evidence="1">
    <location>
        <begin position="70"/>
        <end position="79"/>
    </location>
</feature>
<dbReference type="Proteomes" id="UP000828390">
    <property type="component" value="Unassembled WGS sequence"/>
</dbReference>
<feature type="region of interest" description="Disordered" evidence="1">
    <location>
        <begin position="54"/>
        <end position="79"/>
    </location>
</feature>
<evidence type="ECO:0000313" key="2">
    <source>
        <dbReference type="EMBL" id="KAH3849669.1"/>
    </source>
</evidence>
<gene>
    <name evidence="2" type="ORF">DPMN_092072</name>
</gene>
<reference evidence="2" key="1">
    <citation type="journal article" date="2019" name="bioRxiv">
        <title>The Genome of the Zebra Mussel, Dreissena polymorpha: A Resource for Invasive Species Research.</title>
        <authorList>
            <person name="McCartney M.A."/>
            <person name="Auch B."/>
            <person name="Kono T."/>
            <person name="Mallez S."/>
            <person name="Zhang Y."/>
            <person name="Obille A."/>
            <person name="Becker A."/>
            <person name="Abrahante J.E."/>
            <person name="Garbe J."/>
            <person name="Badalamenti J.P."/>
            <person name="Herman A."/>
            <person name="Mangelson H."/>
            <person name="Liachko I."/>
            <person name="Sullivan S."/>
            <person name="Sone E.D."/>
            <person name="Koren S."/>
            <person name="Silverstein K.A.T."/>
            <person name="Beckman K.B."/>
            <person name="Gohl D.M."/>
        </authorList>
    </citation>
    <scope>NUCLEOTIDE SEQUENCE</scope>
    <source>
        <strain evidence="2">Duluth1</strain>
        <tissue evidence="2">Whole animal</tissue>
    </source>
</reference>
<comment type="caution">
    <text evidence="2">The sequence shown here is derived from an EMBL/GenBank/DDBJ whole genome shotgun (WGS) entry which is preliminary data.</text>
</comment>
<proteinExistence type="predicted"/>
<dbReference type="EMBL" id="JAIWYP010000003">
    <property type="protein sequence ID" value="KAH3849669.1"/>
    <property type="molecule type" value="Genomic_DNA"/>
</dbReference>
<name>A0A9D4L1N8_DREPO</name>
<sequence length="79" mass="8794">MKKTFRRNLRMASHRYDEEEMDRIDTLAEIEKKLSGKLSTPNAQKANKMVANSISMGSGRQPSMGCSEVGTPTSSAYTH</sequence>
<dbReference type="AlphaFoldDB" id="A0A9D4L1N8"/>
<organism evidence="2 3">
    <name type="scientific">Dreissena polymorpha</name>
    <name type="common">Zebra mussel</name>
    <name type="synonym">Mytilus polymorpha</name>
    <dbReference type="NCBI Taxonomy" id="45954"/>
    <lineage>
        <taxon>Eukaryota</taxon>
        <taxon>Metazoa</taxon>
        <taxon>Spiralia</taxon>
        <taxon>Lophotrochozoa</taxon>
        <taxon>Mollusca</taxon>
        <taxon>Bivalvia</taxon>
        <taxon>Autobranchia</taxon>
        <taxon>Heteroconchia</taxon>
        <taxon>Euheterodonta</taxon>
        <taxon>Imparidentia</taxon>
        <taxon>Neoheterodontei</taxon>
        <taxon>Myida</taxon>
        <taxon>Dreissenoidea</taxon>
        <taxon>Dreissenidae</taxon>
        <taxon>Dreissena</taxon>
    </lineage>
</organism>
<reference evidence="2" key="2">
    <citation type="submission" date="2020-11" db="EMBL/GenBank/DDBJ databases">
        <authorList>
            <person name="McCartney M.A."/>
            <person name="Auch B."/>
            <person name="Kono T."/>
            <person name="Mallez S."/>
            <person name="Becker A."/>
            <person name="Gohl D.M."/>
            <person name="Silverstein K.A.T."/>
            <person name="Koren S."/>
            <person name="Bechman K.B."/>
            <person name="Herman A."/>
            <person name="Abrahante J.E."/>
            <person name="Garbe J."/>
        </authorList>
    </citation>
    <scope>NUCLEOTIDE SEQUENCE</scope>
    <source>
        <strain evidence="2">Duluth1</strain>
        <tissue evidence="2">Whole animal</tissue>
    </source>
</reference>
<keyword evidence="3" id="KW-1185">Reference proteome</keyword>
<accession>A0A9D4L1N8</accession>
<protein>
    <submittedName>
        <fullName evidence="2">Uncharacterized protein</fullName>
    </submittedName>
</protein>
<evidence type="ECO:0000313" key="3">
    <source>
        <dbReference type="Proteomes" id="UP000828390"/>
    </source>
</evidence>